<name>A0A8J7SLP3_9BACT</name>
<sequence>MARRFIHLLMRMDESSNQPTTQPEKKRPMTAAERKRKSRMRKRTSDFKTVTIELDPHTAGILLSEARSAGVPLKNYIEQKLKPAE</sequence>
<reference evidence="2" key="1">
    <citation type="submission" date="2021-01" db="EMBL/GenBank/DDBJ databases">
        <title>Modified the classification status of verrucomicrobia.</title>
        <authorList>
            <person name="Feng X."/>
        </authorList>
    </citation>
    <scope>NUCLEOTIDE SEQUENCE</scope>
    <source>
        <strain evidence="2">_KCTC 22039</strain>
    </source>
</reference>
<dbReference type="EMBL" id="JAENIM010000039">
    <property type="protein sequence ID" value="MBK1791500.1"/>
    <property type="molecule type" value="Genomic_DNA"/>
</dbReference>
<feature type="region of interest" description="Disordered" evidence="1">
    <location>
        <begin position="10"/>
        <end position="47"/>
    </location>
</feature>
<accession>A0A8J7SLP3</accession>
<dbReference type="Proteomes" id="UP000624703">
    <property type="component" value="Unassembled WGS sequence"/>
</dbReference>
<protein>
    <submittedName>
        <fullName evidence="2">Uncharacterized protein</fullName>
    </submittedName>
</protein>
<organism evidence="2 3">
    <name type="scientific">Persicirhabdus sediminis</name>
    <dbReference type="NCBI Taxonomy" id="454144"/>
    <lineage>
        <taxon>Bacteria</taxon>
        <taxon>Pseudomonadati</taxon>
        <taxon>Verrucomicrobiota</taxon>
        <taxon>Verrucomicrobiia</taxon>
        <taxon>Verrucomicrobiales</taxon>
        <taxon>Verrucomicrobiaceae</taxon>
        <taxon>Persicirhabdus</taxon>
    </lineage>
</organism>
<evidence type="ECO:0000313" key="3">
    <source>
        <dbReference type="Proteomes" id="UP000624703"/>
    </source>
</evidence>
<comment type="caution">
    <text evidence="2">The sequence shown here is derived from an EMBL/GenBank/DDBJ whole genome shotgun (WGS) entry which is preliminary data.</text>
</comment>
<proteinExistence type="predicted"/>
<keyword evidence="3" id="KW-1185">Reference proteome</keyword>
<gene>
    <name evidence="2" type="ORF">JIN82_10080</name>
</gene>
<evidence type="ECO:0000256" key="1">
    <source>
        <dbReference type="SAM" id="MobiDB-lite"/>
    </source>
</evidence>
<evidence type="ECO:0000313" key="2">
    <source>
        <dbReference type="EMBL" id="MBK1791500.1"/>
    </source>
</evidence>
<dbReference type="AlphaFoldDB" id="A0A8J7SLP3"/>